<name>A0A0A8L6S3_9SACH</name>
<evidence type="ECO:0000256" key="2">
    <source>
        <dbReference type="ARBA" id="ARBA00009056"/>
    </source>
</evidence>
<dbReference type="EMBL" id="CCBQ010000027">
    <property type="protein sequence ID" value="CDO93806.1"/>
    <property type="molecule type" value="Genomic_DNA"/>
</dbReference>
<evidence type="ECO:0000256" key="4">
    <source>
        <dbReference type="ARBA" id="ARBA00017788"/>
    </source>
</evidence>
<evidence type="ECO:0000313" key="13">
    <source>
        <dbReference type="Proteomes" id="UP000031516"/>
    </source>
</evidence>
<evidence type="ECO:0000256" key="5">
    <source>
        <dbReference type="ARBA" id="ARBA00022490"/>
    </source>
</evidence>
<gene>
    <name evidence="12" type="ORF">KLDO_g2096</name>
</gene>
<protein>
    <recommendedName>
        <fullName evidence="4 11">tRNA (uracil-O(2)-)-methyltransferase</fullName>
        <ecNumber evidence="3 11">2.1.1.211</ecNumber>
    </recommendedName>
</protein>
<keyword evidence="7 11" id="KW-0808">Transferase</keyword>
<dbReference type="PANTHER" id="PTHR21210:SF0">
    <property type="entry name" value="TRNA (URACIL-O(2)-)-METHYLTRANSFERASE-RELATED"/>
    <property type="match status" value="1"/>
</dbReference>
<dbReference type="AlphaFoldDB" id="A0A0A8L6S3"/>
<comment type="caution">
    <text evidence="12">The sequence shown here is derived from an EMBL/GenBank/DDBJ whole genome shotgun (WGS) entry which is preliminary data.</text>
</comment>
<evidence type="ECO:0000256" key="1">
    <source>
        <dbReference type="ARBA" id="ARBA00004496"/>
    </source>
</evidence>
<evidence type="ECO:0000256" key="11">
    <source>
        <dbReference type="RuleBase" id="RU368004"/>
    </source>
</evidence>
<accession>A0A0A8L6S3</accession>
<dbReference type="EC" id="2.1.1.211" evidence="3 11"/>
<dbReference type="GO" id="GO:0005737">
    <property type="term" value="C:cytoplasm"/>
    <property type="evidence" value="ECO:0007669"/>
    <property type="project" value="UniProtKB-SubCell"/>
</dbReference>
<comment type="function">
    <text evidence="11">Adenosyl-L-methionine (AdoMet)-dependent tRNA (uracil-O(2)-)-methyltransferase.</text>
</comment>
<dbReference type="Pfam" id="PF07757">
    <property type="entry name" value="AdoMet_MTase"/>
    <property type="match status" value="1"/>
</dbReference>
<keyword evidence="8 11" id="KW-0949">S-adenosyl-L-methionine</keyword>
<keyword evidence="13" id="KW-1185">Reference proteome</keyword>
<proteinExistence type="inferred from homology"/>
<keyword evidence="6 11" id="KW-0489">Methyltransferase</keyword>
<evidence type="ECO:0000256" key="3">
    <source>
        <dbReference type="ARBA" id="ARBA00012795"/>
    </source>
</evidence>
<dbReference type="PANTHER" id="PTHR21210">
    <property type="entry name" value="TRNA (URACIL-O(2)-)-METHYLTRANSFERASE-RELATED"/>
    <property type="match status" value="1"/>
</dbReference>
<comment type="subcellular location">
    <subcellularLocation>
        <location evidence="1 11">Cytoplasm</location>
    </subcellularLocation>
</comment>
<evidence type="ECO:0000256" key="10">
    <source>
        <dbReference type="ARBA" id="ARBA00047957"/>
    </source>
</evidence>
<evidence type="ECO:0000256" key="9">
    <source>
        <dbReference type="ARBA" id="ARBA00022694"/>
    </source>
</evidence>
<comment type="similarity">
    <text evidence="2 11">Belongs to the TRM44 family.</text>
</comment>
<dbReference type="Proteomes" id="UP000031516">
    <property type="component" value="Unassembled WGS sequence"/>
</dbReference>
<keyword evidence="9 11" id="KW-0819">tRNA processing</keyword>
<dbReference type="GO" id="GO:0030488">
    <property type="term" value="P:tRNA methylation"/>
    <property type="evidence" value="ECO:0007669"/>
    <property type="project" value="UniProtKB-UniRule"/>
</dbReference>
<keyword evidence="5 11" id="KW-0963">Cytoplasm</keyword>
<organism evidence="12 13">
    <name type="scientific">Kluyveromyces dobzhanskii CBS 2104</name>
    <dbReference type="NCBI Taxonomy" id="1427455"/>
    <lineage>
        <taxon>Eukaryota</taxon>
        <taxon>Fungi</taxon>
        <taxon>Dikarya</taxon>
        <taxon>Ascomycota</taxon>
        <taxon>Saccharomycotina</taxon>
        <taxon>Saccharomycetes</taxon>
        <taxon>Saccharomycetales</taxon>
        <taxon>Saccharomycetaceae</taxon>
        <taxon>Kluyveromyces</taxon>
    </lineage>
</organism>
<comment type="catalytic activity">
    <reaction evidence="10 11">
        <text>uridine(44) in tRNA(Ser) + S-adenosyl-L-methionine = 2'-O-methyluridine(44) in tRNA(Ser) + S-adenosyl-L-homocysteine + H(+)</text>
        <dbReference type="Rhea" id="RHEA:43100"/>
        <dbReference type="Rhea" id="RHEA-COMP:10339"/>
        <dbReference type="Rhea" id="RHEA-COMP:10340"/>
        <dbReference type="ChEBI" id="CHEBI:15378"/>
        <dbReference type="ChEBI" id="CHEBI:57856"/>
        <dbReference type="ChEBI" id="CHEBI:59789"/>
        <dbReference type="ChEBI" id="CHEBI:65315"/>
        <dbReference type="ChEBI" id="CHEBI:74478"/>
        <dbReference type="EC" id="2.1.1.211"/>
    </reaction>
</comment>
<evidence type="ECO:0000256" key="6">
    <source>
        <dbReference type="ARBA" id="ARBA00022603"/>
    </source>
</evidence>
<dbReference type="InterPro" id="IPR011671">
    <property type="entry name" value="tRNA_uracil_MeTrfase"/>
</dbReference>
<evidence type="ECO:0000313" key="12">
    <source>
        <dbReference type="EMBL" id="CDO93806.1"/>
    </source>
</evidence>
<dbReference type="OrthoDB" id="10047021at2759"/>
<evidence type="ECO:0000256" key="8">
    <source>
        <dbReference type="ARBA" id="ARBA00022691"/>
    </source>
</evidence>
<dbReference type="GO" id="GO:0141101">
    <property type="term" value="F:tRNA(Ser) (uridine(44)-2'-O-)-methyltransferase activity"/>
    <property type="evidence" value="ECO:0007669"/>
    <property type="project" value="UniProtKB-EC"/>
</dbReference>
<evidence type="ECO:0000256" key="7">
    <source>
        <dbReference type="ARBA" id="ARBA00022679"/>
    </source>
</evidence>
<reference evidence="12 13" key="1">
    <citation type="submission" date="2014-03" db="EMBL/GenBank/DDBJ databases">
        <title>The genome of Kluyveromyces dobzhanskii.</title>
        <authorList>
            <person name="Nystedt B."/>
            <person name="Astrom S."/>
        </authorList>
    </citation>
    <scope>NUCLEOTIDE SEQUENCE [LARGE SCALE GENOMIC DNA]</scope>
    <source>
        <strain evidence="12 13">CBS 2104</strain>
    </source>
</reference>
<sequence>MSSSGLHYAVGTPSVLGQEWQSLYTTTDPVDFERSHFEQAMLNVIRQPNVNSTVILRADMLVDNEYDVETGHSIKSEKQDITLANDEGLLTVNVDDLEPRCVPIALADLAIKSQFVRRIVPRNPFKDAIINQTCLVMNSKTHDSTSLVIYIPHFDNAELCPFYIPQVAAVAILLHEKQLSVHYVPFFGQNKLLLDPKQRVVRTAFRLLQTAYKHSKGVKEGYAKRVTHDVVIDKVLFQDRYIHLKKKYSKFLVDNWAESTDPKKHVFEDIAIAAFLIELWKKIYGKEDTTNKMQFRDLGCGNGVLCYILIEEGFKGLGVDARQRKSWSIYPADVKRCLKEQVIVPSVMLRPHPSMKQHAPHLQHNGRFFPVQLVSPQLIAPATVIYSSADLLQSPQVNIAEFPPDTFIIGNHSDELTCWIPLLGYPFMVIPCCSHNLSGNRIRYAVRDVDRAKRLGNSTYQGLVDRVEYLAERVGWKTEKEMLRIPSTRNAAIIGYNNEHLNEFPTDEIYSILMEEGGADGWVANTMNLMKSNPRGH</sequence>